<keyword evidence="2" id="KW-1185">Reference proteome</keyword>
<sequence length="1448" mass="166476">MMEEDWVEFYKHLLLKQIEESLLFLKNDPQFMSILAPLLKLPGDDPIKDVKKILFRWTVRCIINRLTDSKERPEVPLDFSASHPALSDPNELSELVMNDPEQILDLVKHFPFEFFKTLKTIHTRASLELCDKISQSEKFPLHLIGRIVSSFPISITPFNFQALFDLRCKTAVNISELYEGLMCNFESHQLESAELLSTAIDPYFEEDAIVLANQSQRYKMHFVDIAGRTCSRVFPTFGIVNFLIQIDKLNTTQMLKQLNKLPDHIITRKVKNQLILAQVLGLGDDWSPVTENSIPKIITPECIADNILPFTRDSEFINISKESWETDFDFIQSYGAIKSFLTDHKLEDFPESIAVDLFSLLFLPKFLKKVEYQDLLDFLTKLQSKLPSDSDLHKYVSIAIKKAQASSLIFKEFKSRLMFYPYDTYFKNCPPQNLVKLMNILELYPSTAYSTIFRKNYFDHVKLPNDDSKQSSIFLTREFPMDLVDDYTIDKAKEVSVTIPAEQRDTAILDLACSHRQLSRCNTLVTNSDLQKYIEKIFVKEKKYPDISDLAFTESPSVLKKKINDLIMQFDGIYSEHLMMFSHYVKQLLTTSSRMLEESPEQFIFSKIKSTKSLQNVLKVFENTGVEVEEYIYQSLSPNDVSKSFLIDLVKNEPLSGLVYSYERLEPRDVAQFFESKTMTKLNARSKHFEIFERNDKSAKKVFETLGDPFDYCGEEDLEPLIPTLLENIKKMDEKEACSVLCDLSLMYDMEKYHLEILEITKKFKNENRIPLYETLLALFPPTSNTNILFYKRFPNKEWQEMLDISYDSDRILESPDKVYNKCLSHLSKYNVETTKINNIMRFSQLLLIIRAKNIFNSREKEKEWILKMNPSCKNLSDFITGLNDDVLMSMIVSIATMTDPHAVLDISKNYKQEDLFAKCKPYALSNSKILDLLNDEMTDEMISSILKDFTINSLESESKMILDLRKLQKMAKENFKSRNFLLSLLGLAENGLFAKYNQSYKSDNLQELCEFANKYDFFDAINSFYEYGIDIDKTNINKMMSLLGVSPSGDGEDTKCLFESPTIKFNLFDDIYQLPNDVSSYPSLMRIDCQQGKLKLFKRKPNHISIKKPKTSDLPFLDISNASNQVKLISNKFELLSFDDTDKYSENIDYQGKDVKEAVTEMISYYPLHKLFDSALNNVDYNFLKELLVIFDSNSCIHCLLILSSWALDRSCSLDFFAGERNLSKQELSDFVTSLKTALTSMTLLSSTVDSSVLLPPGSVLHFDQKSLNDVSVILEYQRQVGRNVQLVSSADKGKACVTLLKNNEYSRAFAMIKALGVDTTDVMIEAAAHFGQLSNTELGNFLVNVVPRLDVESANQLTETLASILVGNKFEDSFIGTIIAGIDQPRNAFKILKWFGLNETAAFVALQNGLREEIEQCKKDIRMKKNAAILRACACWVSKDTHQRSC</sequence>
<reference evidence="1" key="2">
    <citation type="journal article" date="2007" name="Science">
        <title>Draft genome sequence of the sexually transmitted pathogen Trichomonas vaginalis.</title>
        <authorList>
            <person name="Carlton J.M."/>
            <person name="Hirt R.P."/>
            <person name="Silva J.C."/>
            <person name="Delcher A.L."/>
            <person name="Schatz M."/>
            <person name="Zhao Q."/>
            <person name="Wortman J.R."/>
            <person name="Bidwell S.L."/>
            <person name="Alsmark U.C.M."/>
            <person name="Besteiro S."/>
            <person name="Sicheritz-Ponten T."/>
            <person name="Noel C.J."/>
            <person name="Dacks J.B."/>
            <person name="Foster P.G."/>
            <person name="Simillion C."/>
            <person name="Van de Peer Y."/>
            <person name="Miranda-Saavedra D."/>
            <person name="Barton G.J."/>
            <person name="Westrop G.D."/>
            <person name="Mueller S."/>
            <person name="Dessi D."/>
            <person name="Fiori P.L."/>
            <person name="Ren Q."/>
            <person name="Paulsen I."/>
            <person name="Zhang H."/>
            <person name="Bastida-Corcuera F.D."/>
            <person name="Simoes-Barbosa A."/>
            <person name="Brown M.T."/>
            <person name="Hayes R.D."/>
            <person name="Mukherjee M."/>
            <person name="Okumura C.Y."/>
            <person name="Schneider R."/>
            <person name="Smith A.J."/>
            <person name="Vanacova S."/>
            <person name="Villalvazo M."/>
            <person name="Haas B.J."/>
            <person name="Pertea M."/>
            <person name="Feldblyum T.V."/>
            <person name="Utterback T.R."/>
            <person name="Shu C.L."/>
            <person name="Osoegawa K."/>
            <person name="de Jong P.J."/>
            <person name="Hrdy I."/>
            <person name="Horvathova L."/>
            <person name="Zubacova Z."/>
            <person name="Dolezal P."/>
            <person name="Malik S.B."/>
            <person name="Logsdon J.M. Jr."/>
            <person name="Henze K."/>
            <person name="Gupta A."/>
            <person name="Wang C.C."/>
            <person name="Dunne R.L."/>
            <person name="Upcroft J.A."/>
            <person name="Upcroft P."/>
            <person name="White O."/>
            <person name="Salzberg S.L."/>
            <person name="Tang P."/>
            <person name="Chiu C.-H."/>
            <person name="Lee Y.-S."/>
            <person name="Embley T.M."/>
            <person name="Coombs G.H."/>
            <person name="Mottram J.C."/>
            <person name="Tachezy J."/>
            <person name="Fraser-Liggett C.M."/>
            <person name="Johnson P.J."/>
        </authorList>
    </citation>
    <scope>NUCLEOTIDE SEQUENCE [LARGE SCALE GENOMIC DNA]</scope>
    <source>
        <strain evidence="1">G3</strain>
    </source>
</reference>
<name>A2D7Z4_TRIV3</name>
<dbReference type="InParanoid" id="A2D7Z4"/>
<dbReference type="VEuPathDB" id="TrichDB:TVAGG3_1045560"/>
<evidence type="ECO:0000313" key="2">
    <source>
        <dbReference type="Proteomes" id="UP000001542"/>
    </source>
</evidence>
<reference evidence="1" key="1">
    <citation type="submission" date="2006-10" db="EMBL/GenBank/DDBJ databases">
        <authorList>
            <person name="Amadeo P."/>
            <person name="Zhao Q."/>
            <person name="Wortman J."/>
            <person name="Fraser-Liggett C."/>
            <person name="Carlton J."/>
        </authorList>
    </citation>
    <scope>NUCLEOTIDE SEQUENCE</scope>
    <source>
        <strain evidence="1">G3</strain>
    </source>
</reference>
<proteinExistence type="predicted"/>
<dbReference type="VEuPathDB" id="TrichDB:TVAG_070910"/>
<dbReference type="EMBL" id="DS113178">
    <property type="protein sequence ID" value="EAY23427.1"/>
    <property type="molecule type" value="Genomic_DNA"/>
</dbReference>
<dbReference type="RefSeq" id="XP_001584413.1">
    <property type="nucleotide sequence ID" value="XM_001584363.1"/>
</dbReference>
<evidence type="ECO:0000313" key="1">
    <source>
        <dbReference type="EMBL" id="EAY23427.1"/>
    </source>
</evidence>
<gene>
    <name evidence="1" type="ORF">TVAG_070910</name>
</gene>
<organism evidence="1 2">
    <name type="scientific">Trichomonas vaginalis (strain ATCC PRA-98 / G3)</name>
    <dbReference type="NCBI Taxonomy" id="412133"/>
    <lineage>
        <taxon>Eukaryota</taxon>
        <taxon>Metamonada</taxon>
        <taxon>Parabasalia</taxon>
        <taxon>Trichomonadida</taxon>
        <taxon>Trichomonadidae</taxon>
        <taxon>Trichomonas</taxon>
    </lineage>
</organism>
<dbReference type="Proteomes" id="UP000001542">
    <property type="component" value="Unassembled WGS sequence"/>
</dbReference>
<accession>A2D7Z4</accession>
<protein>
    <submittedName>
        <fullName evidence="1">Uncharacterized protein</fullName>
    </submittedName>
</protein>
<dbReference type="KEGG" id="tva:5468992"/>